<gene>
    <name evidence="1" type="primary">colD_5</name>
    <name evidence="1" type="ORF">SDC9_154151</name>
</gene>
<keyword evidence="1" id="KW-0456">Lyase</keyword>
<proteinExistence type="predicted"/>
<evidence type="ECO:0000313" key="1">
    <source>
        <dbReference type="EMBL" id="MPN06894.1"/>
    </source>
</evidence>
<dbReference type="Gene3D" id="3.90.1150.10">
    <property type="entry name" value="Aspartate Aminotransferase, domain 1"/>
    <property type="match status" value="1"/>
</dbReference>
<comment type="caution">
    <text evidence="1">The sequence shown here is derived from an EMBL/GenBank/DDBJ whole genome shotgun (WGS) entry which is preliminary data.</text>
</comment>
<sequence>MKATDLQAAIGCAQLEKLDSFTAARRRNFARLYEGLRDLPELALFKQYPEADPSWFGFLMTLAPEARCSRNDLVRHLEAKRIQTRNLFAGNLTRHPCFESLREGADYRVAGGLETTDNIMNNAFWIGLYPGMTDEKLDYMIETIRRFVKEEE</sequence>
<dbReference type="GO" id="GO:0000271">
    <property type="term" value="P:polysaccharide biosynthetic process"/>
    <property type="evidence" value="ECO:0007669"/>
    <property type="project" value="TreeGrafter"/>
</dbReference>
<dbReference type="PANTHER" id="PTHR30244">
    <property type="entry name" value="TRANSAMINASE"/>
    <property type="match status" value="1"/>
</dbReference>
<dbReference type="GO" id="GO:0030170">
    <property type="term" value="F:pyridoxal phosphate binding"/>
    <property type="evidence" value="ECO:0007669"/>
    <property type="project" value="TreeGrafter"/>
</dbReference>
<dbReference type="EC" id="4.2.1.168" evidence="1"/>
<dbReference type="EMBL" id="VSSQ01052841">
    <property type="protein sequence ID" value="MPN06894.1"/>
    <property type="molecule type" value="Genomic_DNA"/>
</dbReference>
<organism evidence="1">
    <name type="scientific">bioreactor metagenome</name>
    <dbReference type="NCBI Taxonomy" id="1076179"/>
    <lineage>
        <taxon>unclassified sequences</taxon>
        <taxon>metagenomes</taxon>
        <taxon>ecological metagenomes</taxon>
    </lineage>
</organism>
<dbReference type="Pfam" id="PF01041">
    <property type="entry name" value="DegT_DnrJ_EryC1"/>
    <property type="match status" value="1"/>
</dbReference>
<dbReference type="InterPro" id="IPR015424">
    <property type="entry name" value="PyrdxlP-dep_Trfase"/>
</dbReference>
<dbReference type="SUPFAM" id="SSF53383">
    <property type="entry name" value="PLP-dependent transferases"/>
    <property type="match status" value="1"/>
</dbReference>
<dbReference type="GO" id="GO:0016829">
    <property type="term" value="F:lyase activity"/>
    <property type="evidence" value="ECO:0007669"/>
    <property type="project" value="UniProtKB-KW"/>
</dbReference>
<dbReference type="InterPro" id="IPR015422">
    <property type="entry name" value="PyrdxlP-dep_Trfase_small"/>
</dbReference>
<dbReference type="GO" id="GO:0008483">
    <property type="term" value="F:transaminase activity"/>
    <property type="evidence" value="ECO:0007669"/>
    <property type="project" value="TreeGrafter"/>
</dbReference>
<name>A0A645F2T0_9ZZZZ</name>
<accession>A0A645F2T0</accession>
<dbReference type="PANTHER" id="PTHR30244:SF34">
    <property type="entry name" value="DTDP-4-AMINO-4,6-DIDEOXYGALACTOSE TRANSAMINASE"/>
    <property type="match status" value="1"/>
</dbReference>
<reference evidence="1" key="1">
    <citation type="submission" date="2019-08" db="EMBL/GenBank/DDBJ databases">
        <authorList>
            <person name="Kucharzyk K."/>
            <person name="Murdoch R.W."/>
            <person name="Higgins S."/>
            <person name="Loffler F."/>
        </authorList>
    </citation>
    <scope>NUCLEOTIDE SEQUENCE</scope>
</reference>
<dbReference type="InterPro" id="IPR000653">
    <property type="entry name" value="DegT/StrS_aminotransferase"/>
</dbReference>
<protein>
    <submittedName>
        <fullName evidence="1">GDP-4-keto-6-deoxy-D-mannose 3-dehydratase</fullName>
        <ecNumber evidence="1">4.2.1.168</ecNumber>
    </submittedName>
</protein>
<dbReference type="AlphaFoldDB" id="A0A645F2T0"/>